<proteinExistence type="predicted"/>
<dbReference type="Proteomes" id="UP001153069">
    <property type="component" value="Unassembled WGS sequence"/>
</dbReference>
<sequence>MTSLADVHASPSSSPQKLIRRDEAEIRARLLRTLGIFFQVEDVSSEVVSTKSTGRSSCFKHKDEEEKKMDHNDYYDYYPVSPSSGQDMRVISTSVLHLEPMPSLLDFSTMHQELLLISSKRSRRKKKIQFLPYVTVVDIPSHRDYPQNVQEQLWTSLDEIQANGWRNSLEFEADNRDWRKATEEDVFIGVNGELVHPETYRQHCRSHRRQRGPGANKKKNRKKKKKGNIPKKHLGRINALRARLRGSKNGHSLTRFADS</sequence>
<gene>
    <name evidence="2" type="ORF">SEMRO_483_G152140.1</name>
</gene>
<keyword evidence="3" id="KW-1185">Reference proteome</keyword>
<name>A0A9N8E463_9STRA</name>
<comment type="caution">
    <text evidence="2">The sequence shown here is derived from an EMBL/GenBank/DDBJ whole genome shotgun (WGS) entry which is preliminary data.</text>
</comment>
<reference evidence="2" key="1">
    <citation type="submission" date="2020-06" db="EMBL/GenBank/DDBJ databases">
        <authorList>
            <consortium name="Plant Systems Biology data submission"/>
        </authorList>
    </citation>
    <scope>NUCLEOTIDE SEQUENCE</scope>
    <source>
        <strain evidence="2">D6</strain>
    </source>
</reference>
<dbReference type="EMBL" id="CAICTM010000482">
    <property type="protein sequence ID" value="CAB9511414.1"/>
    <property type="molecule type" value="Genomic_DNA"/>
</dbReference>
<evidence type="ECO:0000256" key="1">
    <source>
        <dbReference type="SAM" id="MobiDB-lite"/>
    </source>
</evidence>
<evidence type="ECO:0000313" key="3">
    <source>
        <dbReference type="Proteomes" id="UP001153069"/>
    </source>
</evidence>
<feature type="compositionally biased region" description="Basic residues" evidence="1">
    <location>
        <begin position="202"/>
        <end position="233"/>
    </location>
</feature>
<evidence type="ECO:0000313" key="2">
    <source>
        <dbReference type="EMBL" id="CAB9511414.1"/>
    </source>
</evidence>
<protein>
    <submittedName>
        <fullName evidence="2">Uncharacterized protein</fullName>
    </submittedName>
</protein>
<accession>A0A9N8E463</accession>
<feature type="region of interest" description="Disordered" evidence="1">
    <location>
        <begin position="200"/>
        <end position="233"/>
    </location>
</feature>
<dbReference type="AlphaFoldDB" id="A0A9N8E463"/>
<organism evidence="2 3">
    <name type="scientific">Seminavis robusta</name>
    <dbReference type="NCBI Taxonomy" id="568900"/>
    <lineage>
        <taxon>Eukaryota</taxon>
        <taxon>Sar</taxon>
        <taxon>Stramenopiles</taxon>
        <taxon>Ochrophyta</taxon>
        <taxon>Bacillariophyta</taxon>
        <taxon>Bacillariophyceae</taxon>
        <taxon>Bacillariophycidae</taxon>
        <taxon>Naviculales</taxon>
        <taxon>Naviculaceae</taxon>
        <taxon>Seminavis</taxon>
    </lineage>
</organism>